<comment type="caution">
    <text evidence="1">The sequence shown here is derived from an EMBL/GenBank/DDBJ whole genome shotgun (WGS) entry which is preliminary data.</text>
</comment>
<reference evidence="1 2" key="1">
    <citation type="submission" date="2020-08" db="EMBL/GenBank/DDBJ databases">
        <authorList>
            <person name="Liu C."/>
            <person name="Sun Q."/>
        </authorList>
    </citation>
    <scope>NUCLEOTIDE SEQUENCE [LARGE SCALE GENOMIC DNA]</scope>
    <source>
        <strain evidence="1 2">N22</strain>
    </source>
</reference>
<dbReference type="Proteomes" id="UP000587396">
    <property type="component" value="Unassembled WGS sequence"/>
</dbReference>
<dbReference type="AlphaFoldDB" id="A0A842JBG5"/>
<protein>
    <submittedName>
        <fullName evidence="1">Uncharacterized protein</fullName>
    </submittedName>
</protein>
<proteinExistence type="predicted"/>
<name>A0A842JBG5_9ACTN</name>
<sequence length="92" mass="10352">MVEVPVERRFRGSVRLVTLHLWRVAKSTDVEDGFAAARDLGMLEPKHEAFVRACFALDERLEAGEPLDEPITMDMVDELQLCAIRLNTADPA</sequence>
<accession>A0A842JBG5</accession>
<keyword evidence="2" id="KW-1185">Reference proteome</keyword>
<dbReference type="RefSeq" id="WP_185905319.1">
    <property type="nucleotide sequence ID" value="NZ_JAASIO010000009.1"/>
</dbReference>
<organism evidence="1 2">
    <name type="scientific">Gordonibacter massiliensis</name>
    <name type="common">ex Traore et al. 2017</name>
    <dbReference type="NCBI Taxonomy" id="1841863"/>
    <lineage>
        <taxon>Bacteria</taxon>
        <taxon>Bacillati</taxon>
        <taxon>Actinomycetota</taxon>
        <taxon>Coriobacteriia</taxon>
        <taxon>Eggerthellales</taxon>
        <taxon>Eggerthellaceae</taxon>
        <taxon>Gordonibacter</taxon>
    </lineage>
</organism>
<evidence type="ECO:0000313" key="1">
    <source>
        <dbReference type="EMBL" id="MBC2889512.1"/>
    </source>
</evidence>
<evidence type="ECO:0000313" key="2">
    <source>
        <dbReference type="Proteomes" id="UP000587396"/>
    </source>
</evidence>
<gene>
    <name evidence="1" type="ORF">H7313_09160</name>
</gene>
<dbReference type="EMBL" id="JACMSE010000005">
    <property type="protein sequence ID" value="MBC2889512.1"/>
    <property type="molecule type" value="Genomic_DNA"/>
</dbReference>